<keyword evidence="1" id="KW-0812">Transmembrane</keyword>
<dbReference type="InterPro" id="IPR038728">
    <property type="entry name" value="YkvI-like"/>
</dbReference>
<feature type="transmembrane region" description="Helical" evidence="1">
    <location>
        <begin position="95"/>
        <end position="115"/>
    </location>
</feature>
<feature type="transmembrane region" description="Helical" evidence="1">
    <location>
        <begin position="230"/>
        <end position="256"/>
    </location>
</feature>
<feature type="transmembrane region" description="Helical" evidence="1">
    <location>
        <begin position="41"/>
        <end position="65"/>
    </location>
</feature>
<gene>
    <name evidence="2" type="ORF">CL176_10060</name>
</gene>
<protein>
    <submittedName>
        <fullName evidence="2">Uncharacterized protein</fullName>
    </submittedName>
</protein>
<dbReference type="Proteomes" id="UP000263232">
    <property type="component" value="Chromosome"/>
</dbReference>
<accession>A0A347WMK4</accession>
<evidence type="ECO:0000256" key="1">
    <source>
        <dbReference type="SAM" id="Phobius"/>
    </source>
</evidence>
<dbReference type="PANTHER" id="PTHR37814:SF1">
    <property type="entry name" value="MEMBRANE PROTEIN"/>
    <property type="match status" value="1"/>
</dbReference>
<reference evidence="2 3" key="1">
    <citation type="submission" date="2017-09" db="EMBL/GenBank/DDBJ databases">
        <title>Complete genome sequence of Oxytococcus suis strain ZY16052.</title>
        <authorList>
            <person name="Li F."/>
        </authorList>
    </citation>
    <scope>NUCLEOTIDE SEQUENCE [LARGE SCALE GENOMIC DNA]</scope>
    <source>
        <strain evidence="2 3">ZY16052</strain>
    </source>
</reference>
<dbReference type="KEGG" id="abae:CL176_10060"/>
<feature type="transmembrane region" description="Helical" evidence="1">
    <location>
        <begin position="152"/>
        <end position="172"/>
    </location>
</feature>
<keyword evidence="1" id="KW-1133">Transmembrane helix</keyword>
<organism evidence="2 3">
    <name type="scientific">Suicoccus acidiformans</name>
    <dbReference type="NCBI Taxonomy" id="2036206"/>
    <lineage>
        <taxon>Bacteria</taxon>
        <taxon>Bacillati</taxon>
        <taxon>Bacillota</taxon>
        <taxon>Bacilli</taxon>
        <taxon>Lactobacillales</taxon>
        <taxon>Aerococcaceae</taxon>
        <taxon>Suicoccus</taxon>
    </lineage>
</organism>
<dbReference type="RefSeq" id="WP_118991182.1">
    <property type="nucleotide sequence ID" value="NZ_CP023434.1"/>
</dbReference>
<dbReference type="EMBL" id="CP023434">
    <property type="protein sequence ID" value="AXY26311.1"/>
    <property type="molecule type" value="Genomic_DNA"/>
</dbReference>
<sequence length="364" mass="40028">MQENQSRWSVIITMAGAMMASLIGSGFATGQEIIQYFVSRGWLGTLSILTIFIGFSFVGYSLFTVGYDHQEDLLRTNDIYHIYTNQFFGRIYEGVSFIAIFLTYSVMIAGAGATIQQQFALPVYIGSSLMFALVALVVMLGLKRLTNILGKLGPIIAIAAIILGIYAFIVYWDRLPQAEALIQEAVQNKEIQTSSGNWLISGLNYVGYNLILFAGYLSQTGRQARSNRDSAISGTLGGGFFSIAVFISYLGFMASFSVSGKASVPTLILANDIHPLVGWFFVIMIMCGIFTTAVTLLWNSVSVFAEDGTKRYKILTLIVGLIGLIIGSVVSFDHLLNIVYNVAGYFGIALIAVMVWRQIEWRKK</sequence>
<dbReference type="OrthoDB" id="4424890at2"/>
<feature type="transmembrane region" description="Helical" evidence="1">
    <location>
        <begin position="338"/>
        <end position="356"/>
    </location>
</feature>
<feature type="transmembrane region" description="Helical" evidence="1">
    <location>
        <begin position="312"/>
        <end position="332"/>
    </location>
</feature>
<feature type="transmembrane region" description="Helical" evidence="1">
    <location>
        <begin position="198"/>
        <end position="218"/>
    </location>
</feature>
<feature type="transmembrane region" description="Helical" evidence="1">
    <location>
        <begin position="276"/>
        <end position="300"/>
    </location>
</feature>
<dbReference type="PANTHER" id="PTHR37814">
    <property type="entry name" value="CONSERVED MEMBRANE PROTEIN"/>
    <property type="match status" value="1"/>
</dbReference>
<keyword evidence="1" id="KW-0472">Membrane</keyword>
<proteinExistence type="predicted"/>
<name>A0A347WMK4_9LACT</name>
<feature type="transmembrane region" description="Helical" evidence="1">
    <location>
        <begin position="121"/>
        <end position="140"/>
    </location>
</feature>
<evidence type="ECO:0000313" key="3">
    <source>
        <dbReference type="Proteomes" id="UP000263232"/>
    </source>
</evidence>
<feature type="transmembrane region" description="Helical" evidence="1">
    <location>
        <begin position="7"/>
        <end position="29"/>
    </location>
</feature>
<keyword evidence="3" id="KW-1185">Reference proteome</keyword>
<evidence type="ECO:0000313" key="2">
    <source>
        <dbReference type="EMBL" id="AXY26311.1"/>
    </source>
</evidence>
<dbReference type="AlphaFoldDB" id="A0A347WMK4"/>